<organism evidence="1 2">
    <name type="scientific">Actinophytocola xanthii</name>
    <dbReference type="NCBI Taxonomy" id="1912961"/>
    <lineage>
        <taxon>Bacteria</taxon>
        <taxon>Bacillati</taxon>
        <taxon>Actinomycetota</taxon>
        <taxon>Actinomycetes</taxon>
        <taxon>Pseudonocardiales</taxon>
        <taxon>Pseudonocardiaceae</taxon>
    </lineage>
</organism>
<dbReference type="EMBL" id="MSIE01000054">
    <property type="protein sequence ID" value="OLF13526.1"/>
    <property type="molecule type" value="Genomic_DNA"/>
</dbReference>
<dbReference type="Gene3D" id="1.25.40.10">
    <property type="entry name" value="Tetratricopeptide repeat domain"/>
    <property type="match status" value="1"/>
</dbReference>
<accession>A0A1Q8CGP3</accession>
<keyword evidence="2" id="KW-1185">Reference proteome</keyword>
<gene>
    <name evidence="1" type="ORF">BU204_26855</name>
</gene>
<proteinExistence type="predicted"/>
<dbReference type="SUPFAM" id="SSF48452">
    <property type="entry name" value="TPR-like"/>
    <property type="match status" value="1"/>
</dbReference>
<dbReference type="InterPro" id="IPR011990">
    <property type="entry name" value="TPR-like_helical_dom_sf"/>
</dbReference>
<dbReference type="NCBIfam" id="TIGR04267">
    <property type="entry name" value="mod_HExxH"/>
    <property type="match status" value="1"/>
</dbReference>
<comment type="caution">
    <text evidence="1">The sequence shown here is derived from an EMBL/GenBank/DDBJ whole genome shotgun (WGS) entry which is preliminary data.</text>
</comment>
<dbReference type="InterPro" id="IPR026337">
    <property type="entry name" value="AKG_HExxH"/>
</dbReference>
<evidence type="ECO:0000313" key="2">
    <source>
        <dbReference type="Proteomes" id="UP000185596"/>
    </source>
</evidence>
<name>A0A1Q8CGP3_9PSEU</name>
<dbReference type="Proteomes" id="UP000185596">
    <property type="component" value="Unassembled WGS sequence"/>
</dbReference>
<sequence length="607" mass="65392">MASSAQTRGGFHRLTWQDFDALARLDAGERVIRGLRRAERSRRKLLLHALLAESGKTPELYGPLPPPDAAWELLARVEARAPKALDRVLTHPYTGSWAGYTTRLLRNRTDGVGPLWTHLGHVHALAAAAAVHAGLDFEAVVPAWEGDVVLPSLGLARLPAAGSEPSSTAVVASAGGRVTVEGGDGVVVLPTPLDVDTEGWWSVRLVRTSVGSRRFSLRLDDVDPYRGLYEPVRPRRLSPAEFQAWRGLIDRACELVVTHLPEFAEVMPYGLQSLVPRPPVPFRSPSASTGEAFGSALVGRPSDGAELAATLVHEFQHIVLGSVLHLTPLYASDPRARFYVAWRDDPRPLGGALQGVYAFLGVTAFWRGLASAPVGSRRSAFEFAYWREQTWRTLSALRDDPALTEAGRRFTEGMAERLGPWRDEPIPEAVANLAAAAVLDHRAGWRVRHLRPAPTTVASLVDAWLTGRARPPATTDTTAVPPTPVADGSWSHARTDLVRLALGRPESRGPGGWLSVPGTTDGDLAYAEGRYAEAERRYRAELTADPDRPAALVGLGLALAAAGPNPGARALLHCPELVRAVHRGLRTAASPTPTPEAVASWLGQVVP</sequence>
<evidence type="ECO:0000313" key="1">
    <source>
        <dbReference type="EMBL" id="OLF13526.1"/>
    </source>
</evidence>
<dbReference type="RefSeq" id="WP_075128543.1">
    <property type="nucleotide sequence ID" value="NZ_MSIE01000054.1"/>
</dbReference>
<reference evidence="1 2" key="1">
    <citation type="submission" date="2016-12" db="EMBL/GenBank/DDBJ databases">
        <title>The draft genome sequence of Actinophytocola sp. 11-183.</title>
        <authorList>
            <person name="Wang W."/>
            <person name="Yuan L."/>
        </authorList>
    </citation>
    <scope>NUCLEOTIDE SEQUENCE [LARGE SCALE GENOMIC DNA]</scope>
    <source>
        <strain evidence="1 2">11-183</strain>
    </source>
</reference>
<dbReference type="OrthoDB" id="796761at2"/>
<dbReference type="AlphaFoldDB" id="A0A1Q8CGP3"/>
<dbReference type="STRING" id="1912961.BU204_26855"/>
<protein>
    <submittedName>
        <fullName evidence="1">HEXXH motif domain-containing protein</fullName>
    </submittedName>
</protein>